<evidence type="ECO:0000259" key="1">
    <source>
        <dbReference type="Pfam" id="PF03109"/>
    </source>
</evidence>
<dbReference type="EMBL" id="KV417757">
    <property type="protein sequence ID" value="KZP07240.1"/>
    <property type="molecule type" value="Genomic_DNA"/>
</dbReference>
<proteinExistence type="predicted"/>
<reference evidence="2 3" key="1">
    <citation type="journal article" date="2016" name="Mol. Biol. Evol.">
        <title>Comparative Genomics of Early-Diverging Mushroom-Forming Fungi Provides Insights into the Origins of Lignocellulose Decay Capabilities.</title>
        <authorList>
            <person name="Nagy L.G."/>
            <person name="Riley R."/>
            <person name="Tritt A."/>
            <person name="Adam C."/>
            <person name="Daum C."/>
            <person name="Floudas D."/>
            <person name="Sun H."/>
            <person name="Yadav J.S."/>
            <person name="Pangilinan J."/>
            <person name="Larsson K.H."/>
            <person name="Matsuura K."/>
            <person name="Barry K."/>
            <person name="Labutti K."/>
            <person name="Kuo R."/>
            <person name="Ohm R.A."/>
            <person name="Bhattacharya S.S."/>
            <person name="Shirouzu T."/>
            <person name="Yoshinaga Y."/>
            <person name="Martin F.M."/>
            <person name="Grigoriev I.V."/>
            <person name="Hibbett D.S."/>
        </authorList>
    </citation>
    <scope>NUCLEOTIDE SEQUENCE [LARGE SCALE GENOMIC DNA]</scope>
    <source>
        <strain evidence="2 3">CBS 109695</strain>
    </source>
</reference>
<dbReference type="PANTHER" id="PTHR43173">
    <property type="entry name" value="ABC1 FAMILY PROTEIN"/>
    <property type="match status" value="1"/>
</dbReference>
<feature type="domain" description="ABC1 atypical kinase-like" evidence="1">
    <location>
        <begin position="7"/>
        <end position="282"/>
    </location>
</feature>
<sequence length="318" mass="35551">MCDKFSKLFDDAPQIPYSTVLSVFKSEFGRPPTGPDGVFEIFEEEAAASASIAQVHTAKLKGGGWVAVKVQKPDVGKQVEWDLGAYRICMWMFERRVFDLPVYFVVDFVSDHPRAELDFVQEASNAAKMTELVAAEPRPAGRVRIPLAYPELSTKKVMTAEWIEGVSLSDRPAIRRLMGEATKEGKIQASIDQGRKVEGVKLKGDVKAVMQTMVELFSAQMFSFGCVHCDPHPGNIIIRPNPAHPTQPQLVLLDHGLYVYLTPTFKRQYAELWKGLISTNFGTVECVAREWGIGTPDLFAMTDTDEMPKEFIFLGRIM</sequence>
<dbReference type="AlphaFoldDB" id="A0A167XI20"/>
<keyword evidence="3" id="KW-1185">Reference proteome</keyword>
<dbReference type="InterPro" id="IPR011009">
    <property type="entry name" value="Kinase-like_dom_sf"/>
</dbReference>
<dbReference type="InterPro" id="IPR004147">
    <property type="entry name" value="ABC1_dom"/>
</dbReference>
<dbReference type="InterPro" id="IPR051130">
    <property type="entry name" value="Mito_struct-func_regulator"/>
</dbReference>
<evidence type="ECO:0000313" key="3">
    <source>
        <dbReference type="Proteomes" id="UP000076532"/>
    </source>
</evidence>
<dbReference type="Proteomes" id="UP000076532">
    <property type="component" value="Unassembled WGS sequence"/>
</dbReference>
<dbReference type="SUPFAM" id="SSF56112">
    <property type="entry name" value="Protein kinase-like (PK-like)"/>
    <property type="match status" value="1"/>
</dbReference>
<accession>A0A167XI20</accession>
<protein>
    <submittedName>
        <fullName evidence="2">ABC1-domain-containing protein</fullName>
    </submittedName>
</protein>
<organism evidence="2 3">
    <name type="scientific">Athelia psychrophila</name>
    <dbReference type="NCBI Taxonomy" id="1759441"/>
    <lineage>
        <taxon>Eukaryota</taxon>
        <taxon>Fungi</taxon>
        <taxon>Dikarya</taxon>
        <taxon>Basidiomycota</taxon>
        <taxon>Agaricomycotina</taxon>
        <taxon>Agaricomycetes</taxon>
        <taxon>Agaricomycetidae</taxon>
        <taxon>Atheliales</taxon>
        <taxon>Atheliaceae</taxon>
        <taxon>Athelia</taxon>
    </lineage>
</organism>
<gene>
    <name evidence="2" type="ORF">FIBSPDRAFT_922889</name>
</gene>
<evidence type="ECO:0000313" key="2">
    <source>
        <dbReference type="EMBL" id="KZP07240.1"/>
    </source>
</evidence>
<dbReference type="Pfam" id="PF03109">
    <property type="entry name" value="ABC1"/>
    <property type="match status" value="1"/>
</dbReference>
<name>A0A167XI20_9AGAM</name>
<dbReference type="PANTHER" id="PTHR43173:SF37">
    <property type="entry name" value="ABC1 FAMILY PROTEIN C10F6.14C"/>
    <property type="match status" value="1"/>
</dbReference>
<dbReference type="STRING" id="436010.A0A167XI20"/>
<dbReference type="OrthoDB" id="427480at2759"/>